<organism evidence="4 5">
    <name type="scientific">Paracoccus aerius</name>
    <dbReference type="NCBI Taxonomy" id="1915382"/>
    <lineage>
        <taxon>Bacteria</taxon>
        <taxon>Pseudomonadati</taxon>
        <taxon>Pseudomonadota</taxon>
        <taxon>Alphaproteobacteria</taxon>
        <taxon>Rhodobacterales</taxon>
        <taxon>Paracoccaceae</taxon>
        <taxon>Paracoccus</taxon>
    </lineage>
</organism>
<evidence type="ECO:0000313" key="5">
    <source>
        <dbReference type="Proteomes" id="UP000644749"/>
    </source>
</evidence>
<protein>
    <submittedName>
        <fullName evidence="4">TIM barrel protein</fullName>
    </submittedName>
</protein>
<evidence type="ECO:0000313" key="4">
    <source>
        <dbReference type="EMBL" id="MBL3673663.1"/>
    </source>
</evidence>
<evidence type="ECO:0000259" key="3">
    <source>
        <dbReference type="Pfam" id="PF01261"/>
    </source>
</evidence>
<dbReference type="SUPFAM" id="SSF51658">
    <property type="entry name" value="Xylose isomerase-like"/>
    <property type="match status" value="1"/>
</dbReference>
<dbReference type="EMBL" id="JAESHT010000006">
    <property type="protein sequence ID" value="MBL3673663.1"/>
    <property type="molecule type" value="Genomic_DNA"/>
</dbReference>
<evidence type="ECO:0000256" key="2">
    <source>
        <dbReference type="PIRNR" id="PIRNR006241"/>
    </source>
</evidence>
<dbReference type="Pfam" id="PF01261">
    <property type="entry name" value="AP_endonuc_2"/>
    <property type="match status" value="1"/>
</dbReference>
<dbReference type="Gene3D" id="3.20.20.150">
    <property type="entry name" value="Divalent-metal-dependent TIM barrel enzymes"/>
    <property type="match status" value="1"/>
</dbReference>
<dbReference type="InterPro" id="IPR036237">
    <property type="entry name" value="Xyl_isomerase-like_sf"/>
</dbReference>
<dbReference type="PANTHER" id="PTHR43489:SF6">
    <property type="entry name" value="HYDROXYPYRUVATE ISOMERASE-RELATED"/>
    <property type="match status" value="1"/>
</dbReference>
<reference evidence="4 5" key="1">
    <citation type="submission" date="2021-01" db="EMBL/GenBank/DDBJ databases">
        <title>011410 draft genome.</title>
        <authorList>
            <person name="Lang L."/>
        </authorList>
    </citation>
    <scope>NUCLEOTIDE SEQUENCE [LARGE SCALE GENOMIC DNA]</scope>
    <source>
        <strain evidence="4 5">KCTC 42845</strain>
    </source>
</reference>
<comment type="caution">
    <text evidence="4">The sequence shown here is derived from an EMBL/GenBank/DDBJ whole genome shotgun (WGS) entry which is preliminary data.</text>
</comment>
<sequence length="253" mass="27485">MPRFAANLTMLFTELPMLDRFAAAADAGFEGAEILFPYDIPARDLSRAAISAGLEFVLMNTPPPNWAGGPRGFAAEPGREDRFRSDFDRALRFAGALRARHIHIMAGYAQGPEAQDSFARNLAWAAARAPHVSLTIEPLNPKDQPGYFLADFGLAAELIAEVGAPNLGLQFDSYHAHLITGDAMATWRRHASIIRHIQIASVPGRHEPSGGMIDHQGFFAALDHSGYKGWVSAEYNPAGLTAQGLGWLPRRIG</sequence>
<feature type="domain" description="Xylose isomerase-like TIM barrel" evidence="3">
    <location>
        <begin position="21"/>
        <end position="249"/>
    </location>
</feature>
<keyword evidence="5" id="KW-1185">Reference proteome</keyword>
<keyword evidence="1 2" id="KW-0413">Isomerase</keyword>
<dbReference type="RefSeq" id="WP_167621516.1">
    <property type="nucleotide sequence ID" value="NZ_BNCL01000007.1"/>
</dbReference>
<dbReference type="InterPro" id="IPR026040">
    <property type="entry name" value="HyI-like"/>
</dbReference>
<accession>A0ABS1S4L2</accession>
<dbReference type="Proteomes" id="UP000644749">
    <property type="component" value="Unassembled WGS sequence"/>
</dbReference>
<dbReference type="InterPro" id="IPR050417">
    <property type="entry name" value="Sugar_Epim/Isomerase"/>
</dbReference>
<comment type="similarity">
    <text evidence="2">Belongs to the hyi family.</text>
</comment>
<name>A0ABS1S4L2_9RHOB</name>
<evidence type="ECO:0000256" key="1">
    <source>
        <dbReference type="ARBA" id="ARBA00023235"/>
    </source>
</evidence>
<dbReference type="PIRSF" id="PIRSF006241">
    <property type="entry name" value="HyI"/>
    <property type="match status" value="1"/>
</dbReference>
<dbReference type="InterPro" id="IPR013022">
    <property type="entry name" value="Xyl_isomerase-like_TIM-brl"/>
</dbReference>
<dbReference type="PANTHER" id="PTHR43489">
    <property type="entry name" value="ISOMERASE"/>
    <property type="match status" value="1"/>
</dbReference>
<proteinExistence type="inferred from homology"/>
<gene>
    <name evidence="4" type="ORF">JL111_09205</name>
</gene>